<feature type="domain" description="Thioredoxin" evidence="3">
    <location>
        <begin position="10"/>
        <end position="209"/>
    </location>
</feature>
<keyword evidence="5" id="KW-1185">Reference proteome</keyword>
<dbReference type="EMBL" id="BRYA01000075">
    <property type="protein sequence ID" value="GMI37586.1"/>
    <property type="molecule type" value="Genomic_DNA"/>
</dbReference>
<dbReference type="Gene3D" id="3.40.30.10">
    <property type="entry name" value="Glutaredoxin"/>
    <property type="match status" value="1"/>
</dbReference>
<dbReference type="InterPro" id="IPR013766">
    <property type="entry name" value="Thioredoxin_domain"/>
</dbReference>
<feature type="signal peptide" evidence="2">
    <location>
        <begin position="1"/>
        <end position="20"/>
    </location>
</feature>
<dbReference type="PROSITE" id="PS51352">
    <property type="entry name" value="THIOREDOXIN_2"/>
    <property type="match status" value="1"/>
</dbReference>
<evidence type="ECO:0000259" key="3">
    <source>
        <dbReference type="PROSITE" id="PS51352"/>
    </source>
</evidence>
<name>A0A9W7G8I9_9STRA</name>
<evidence type="ECO:0000313" key="4">
    <source>
        <dbReference type="EMBL" id="GMI37586.1"/>
    </source>
</evidence>
<dbReference type="SUPFAM" id="SSF52833">
    <property type="entry name" value="Thioredoxin-like"/>
    <property type="match status" value="1"/>
</dbReference>
<sequence>MKSLAWILFLLAFLPTTPFSLPPVSRNRVPSSTSVFPPSTSNFLSLHATAEVQHANPAQVKRVTTIEAFREELVLSRAENKLLVVKFFAPWCKSCAKINLPFEKMSQMHLNTNFIQVPVTPTNADLHHGLGVPSLPFAHVYHPTAGLVEERRITRARFREFEKDLGNYVIGSCDVSYGDEVAESDEDVRSKVENANEVTAGRVVRDFLKRKVSGGG</sequence>
<protein>
    <recommendedName>
        <fullName evidence="3">Thioredoxin domain-containing protein</fullName>
    </recommendedName>
</protein>
<dbReference type="CDD" id="cd02947">
    <property type="entry name" value="TRX_family"/>
    <property type="match status" value="1"/>
</dbReference>
<organism evidence="4 5">
    <name type="scientific">Triparma columacea</name>
    <dbReference type="NCBI Taxonomy" id="722753"/>
    <lineage>
        <taxon>Eukaryota</taxon>
        <taxon>Sar</taxon>
        <taxon>Stramenopiles</taxon>
        <taxon>Ochrophyta</taxon>
        <taxon>Bolidophyceae</taxon>
        <taxon>Parmales</taxon>
        <taxon>Triparmaceae</taxon>
        <taxon>Triparma</taxon>
    </lineage>
</organism>
<comment type="similarity">
    <text evidence="1">Belongs to the thioredoxin family.</text>
</comment>
<dbReference type="Pfam" id="PF00085">
    <property type="entry name" value="Thioredoxin"/>
    <property type="match status" value="1"/>
</dbReference>
<dbReference type="Proteomes" id="UP001165065">
    <property type="component" value="Unassembled WGS sequence"/>
</dbReference>
<reference evidence="5" key="1">
    <citation type="journal article" date="2023" name="Commun. Biol.">
        <title>Genome analysis of Parmales, the sister group of diatoms, reveals the evolutionary specialization of diatoms from phago-mixotrophs to photoautotrophs.</title>
        <authorList>
            <person name="Ban H."/>
            <person name="Sato S."/>
            <person name="Yoshikawa S."/>
            <person name="Yamada K."/>
            <person name="Nakamura Y."/>
            <person name="Ichinomiya M."/>
            <person name="Sato N."/>
            <person name="Blanc-Mathieu R."/>
            <person name="Endo H."/>
            <person name="Kuwata A."/>
            <person name="Ogata H."/>
        </authorList>
    </citation>
    <scope>NUCLEOTIDE SEQUENCE [LARGE SCALE GENOMIC DNA]</scope>
</reference>
<proteinExistence type="inferred from homology"/>
<comment type="caution">
    <text evidence="4">The sequence shown here is derived from an EMBL/GenBank/DDBJ whole genome shotgun (WGS) entry which is preliminary data.</text>
</comment>
<dbReference type="InterPro" id="IPR036249">
    <property type="entry name" value="Thioredoxin-like_sf"/>
</dbReference>
<evidence type="ECO:0000256" key="1">
    <source>
        <dbReference type="ARBA" id="ARBA00008987"/>
    </source>
</evidence>
<evidence type="ECO:0000256" key="2">
    <source>
        <dbReference type="SAM" id="SignalP"/>
    </source>
</evidence>
<evidence type="ECO:0000313" key="5">
    <source>
        <dbReference type="Proteomes" id="UP001165065"/>
    </source>
</evidence>
<feature type="chain" id="PRO_5040929490" description="Thioredoxin domain-containing protein" evidence="2">
    <location>
        <begin position="21"/>
        <end position="216"/>
    </location>
</feature>
<dbReference type="AlphaFoldDB" id="A0A9W7G8I9"/>
<accession>A0A9W7G8I9</accession>
<gene>
    <name evidence="4" type="ORF">TrCOL_g3547</name>
</gene>
<dbReference type="GO" id="GO:0045454">
    <property type="term" value="P:cell redox homeostasis"/>
    <property type="evidence" value="ECO:0007669"/>
    <property type="project" value="TreeGrafter"/>
</dbReference>
<dbReference type="PANTHER" id="PTHR43601:SF32">
    <property type="entry name" value="THIOREDOXIN-LIKE 2-2, CHLOROPLASTIC"/>
    <property type="match status" value="1"/>
</dbReference>
<dbReference type="PANTHER" id="PTHR43601">
    <property type="entry name" value="THIOREDOXIN, MITOCHONDRIAL"/>
    <property type="match status" value="1"/>
</dbReference>
<keyword evidence="2" id="KW-0732">Signal</keyword>
<dbReference type="OrthoDB" id="2121326at2759"/>